<gene>
    <name evidence="1" type="ORF">L3X38_018642</name>
</gene>
<evidence type="ECO:0000313" key="2">
    <source>
        <dbReference type="Proteomes" id="UP001054821"/>
    </source>
</evidence>
<dbReference type="EMBL" id="JAJFAZ020000003">
    <property type="protein sequence ID" value="KAI5339370.1"/>
    <property type="molecule type" value="Genomic_DNA"/>
</dbReference>
<dbReference type="AlphaFoldDB" id="A0AAD4ZAY1"/>
<organism evidence="1 2">
    <name type="scientific">Prunus dulcis</name>
    <name type="common">Almond</name>
    <name type="synonym">Amygdalus dulcis</name>
    <dbReference type="NCBI Taxonomy" id="3755"/>
    <lineage>
        <taxon>Eukaryota</taxon>
        <taxon>Viridiplantae</taxon>
        <taxon>Streptophyta</taxon>
        <taxon>Embryophyta</taxon>
        <taxon>Tracheophyta</taxon>
        <taxon>Spermatophyta</taxon>
        <taxon>Magnoliopsida</taxon>
        <taxon>eudicotyledons</taxon>
        <taxon>Gunneridae</taxon>
        <taxon>Pentapetalae</taxon>
        <taxon>rosids</taxon>
        <taxon>fabids</taxon>
        <taxon>Rosales</taxon>
        <taxon>Rosaceae</taxon>
        <taxon>Amygdaloideae</taxon>
        <taxon>Amygdaleae</taxon>
        <taxon>Prunus</taxon>
    </lineage>
</organism>
<accession>A0AAD4ZAY1</accession>
<comment type="caution">
    <text evidence="1">The sequence shown here is derived from an EMBL/GenBank/DDBJ whole genome shotgun (WGS) entry which is preliminary data.</text>
</comment>
<evidence type="ECO:0000313" key="1">
    <source>
        <dbReference type="EMBL" id="KAI5339370.1"/>
    </source>
</evidence>
<keyword evidence="2" id="KW-1185">Reference proteome</keyword>
<dbReference type="Proteomes" id="UP001054821">
    <property type="component" value="Chromosome 3"/>
</dbReference>
<reference evidence="1 2" key="1">
    <citation type="journal article" date="2022" name="G3 (Bethesda)">
        <title>Whole-genome sequence and methylome profiling of the almond [Prunus dulcis (Mill.) D.A. Webb] cultivar 'Nonpareil'.</title>
        <authorList>
            <person name="D'Amico-Willman K.M."/>
            <person name="Ouma W.Z."/>
            <person name="Meulia T."/>
            <person name="Sideli G.M."/>
            <person name="Gradziel T.M."/>
            <person name="Fresnedo-Ramirez J."/>
        </authorList>
    </citation>
    <scope>NUCLEOTIDE SEQUENCE [LARGE SCALE GENOMIC DNA]</scope>
    <source>
        <strain evidence="1">Clone GOH B32 T37-40</strain>
    </source>
</reference>
<proteinExistence type="predicted"/>
<protein>
    <submittedName>
        <fullName evidence="1">Uncharacterized protein</fullName>
    </submittedName>
</protein>
<name>A0AAD4ZAY1_PRUDU</name>
<sequence>MSIKGEGGAERKRREGAAPSLPLYLFFTSQLGLDGGDWIAMVIGLEFEVTGVVFVSAAATVVTLDCVSLWESCDNWWLIFCLCFNDSSSIDAGSSCWDVVLFFTLRRPKNYAWS</sequence>